<feature type="compositionally biased region" description="Polar residues" evidence="1">
    <location>
        <begin position="126"/>
        <end position="137"/>
    </location>
</feature>
<evidence type="ECO:0000256" key="1">
    <source>
        <dbReference type="SAM" id="MobiDB-lite"/>
    </source>
</evidence>
<dbReference type="EMBL" id="PDNA01000010">
    <property type="protein sequence ID" value="PGH27109.1"/>
    <property type="molecule type" value="Genomic_DNA"/>
</dbReference>
<feature type="region of interest" description="Disordered" evidence="1">
    <location>
        <begin position="194"/>
        <end position="232"/>
    </location>
</feature>
<evidence type="ECO:0000313" key="2">
    <source>
        <dbReference type="EMBL" id="PGH27109.1"/>
    </source>
</evidence>
<sequence>MIPPSDSIGHQSLKLAEFLNESQARDSRRCPPPPPYAPAAVVPSITTRPTHEALYEEDEDEDDDDSANMTPISIKIDTSINIVGQRNTIVIPSSVSAGLEESKSTSPSGPNSSSSPSPSSMDSASLQQLHQQRQAKSAQLTSSVIAALKASGVLADRETGRQRPIEVCINAGISIKGDGNVICAGAARRRMEFPPADSATKDVNNNRSKPLVRKRRANSQPIEVPSAKRVPN</sequence>
<dbReference type="OrthoDB" id="5409271at2759"/>
<feature type="compositionally biased region" description="Low complexity" evidence="1">
    <location>
        <begin position="104"/>
        <end position="125"/>
    </location>
</feature>
<dbReference type="Proteomes" id="UP000224634">
    <property type="component" value="Unassembled WGS sequence"/>
</dbReference>
<comment type="caution">
    <text evidence="2">The sequence shown here is derived from an EMBL/GenBank/DDBJ whole genome shotgun (WGS) entry which is preliminary data.</text>
</comment>
<accession>A0A2B7Z1J1</accession>
<dbReference type="AlphaFoldDB" id="A0A2B7Z1J1"/>
<reference evidence="2" key="1">
    <citation type="submission" date="2017-10" db="EMBL/GenBank/DDBJ databases">
        <title>Comparative genomics in systemic dimorphic fungi from Ajellomycetaceae.</title>
        <authorList>
            <person name="Munoz J.F."/>
            <person name="Mcewen J.G."/>
            <person name="Clay O.K."/>
            <person name="Cuomo C.A."/>
        </authorList>
    </citation>
    <scope>NUCLEOTIDE SEQUENCE [LARGE SCALE GENOMIC DNA]</scope>
    <source>
        <strain evidence="2">UAMH7299</strain>
    </source>
</reference>
<evidence type="ECO:0000313" key="3">
    <source>
        <dbReference type="Proteomes" id="UP000224634"/>
    </source>
</evidence>
<feature type="region of interest" description="Disordered" evidence="1">
    <location>
        <begin position="18"/>
        <end position="69"/>
    </location>
</feature>
<organism evidence="2 3">
    <name type="scientific">Polytolypa hystricis (strain UAMH7299)</name>
    <dbReference type="NCBI Taxonomy" id="1447883"/>
    <lineage>
        <taxon>Eukaryota</taxon>
        <taxon>Fungi</taxon>
        <taxon>Dikarya</taxon>
        <taxon>Ascomycota</taxon>
        <taxon>Pezizomycotina</taxon>
        <taxon>Eurotiomycetes</taxon>
        <taxon>Eurotiomycetidae</taxon>
        <taxon>Onygenales</taxon>
        <taxon>Onygenales incertae sedis</taxon>
        <taxon>Polytolypa</taxon>
    </lineage>
</organism>
<gene>
    <name evidence="2" type="ORF">AJ80_01296</name>
</gene>
<protein>
    <submittedName>
        <fullName evidence="2">Uncharacterized protein</fullName>
    </submittedName>
</protein>
<name>A0A2B7Z1J1_POLH7</name>
<feature type="compositionally biased region" description="Acidic residues" evidence="1">
    <location>
        <begin position="55"/>
        <end position="66"/>
    </location>
</feature>
<keyword evidence="3" id="KW-1185">Reference proteome</keyword>
<feature type="region of interest" description="Disordered" evidence="1">
    <location>
        <begin position="98"/>
        <end position="137"/>
    </location>
</feature>
<proteinExistence type="predicted"/>